<evidence type="ECO:0000256" key="12">
    <source>
        <dbReference type="SAM" id="Phobius"/>
    </source>
</evidence>
<keyword evidence="5 12" id="KW-0812">Transmembrane</keyword>
<dbReference type="SMART" id="SM00283">
    <property type="entry name" value="MA"/>
    <property type="match status" value="1"/>
</dbReference>
<dbReference type="InterPro" id="IPR000727">
    <property type="entry name" value="T_SNARE_dom"/>
</dbReference>
<keyword evidence="6 12" id="KW-1133">Transmembrane helix</keyword>
<keyword evidence="4" id="KW-0997">Cell inner membrane</keyword>
<evidence type="ECO:0000256" key="1">
    <source>
        <dbReference type="ARBA" id="ARBA00004429"/>
    </source>
</evidence>
<keyword evidence="2" id="KW-1003">Cell membrane</keyword>
<dbReference type="PROSITE" id="PS50111">
    <property type="entry name" value="CHEMOTAXIS_TRANSDUC_2"/>
    <property type="match status" value="1"/>
</dbReference>
<feature type="domain" description="T-SNARE coiled-coil homology" evidence="14">
    <location>
        <begin position="669"/>
        <end position="731"/>
    </location>
</feature>
<dbReference type="AlphaFoldDB" id="A0A5C5YE87"/>
<dbReference type="InterPro" id="IPR033479">
    <property type="entry name" value="dCache_1"/>
</dbReference>
<dbReference type="GO" id="GO:0007165">
    <property type="term" value="P:signal transduction"/>
    <property type="evidence" value="ECO:0007669"/>
    <property type="project" value="UniProtKB-KW"/>
</dbReference>
<evidence type="ECO:0000256" key="9">
    <source>
        <dbReference type="ARBA" id="ARBA00029447"/>
    </source>
</evidence>
<dbReference type="GO" id="GO:0005886">
    <property type="term" value="C:plasma membrane"/>
    <property type="evidence" value="ECO:0007669"/>
    <property type="project" value="UniProtKB-SubCell"/>
</dbReference>
<evidence type="ECO:0000313" key="17">
    <source>
        <dbReference type="Proteomes" id="UP000318478"/>
    </source>
</evidence>
<evidence type="ECO:0000256" key="10">
    <source>
        <dbReference type="PROSITE-ProRule" id="PRU00284"/>
    </source>
</evidence>
<organism evidence="16 17">
    <name type="scientific">Posidoniimonas polymericola</name>
    <dbReference type="NCBI Taxonomy" id="2528002"/>
    <lineage>
        <taxon>Bacteria</taxon>
        <taxon>Pseudomonadati</taxon>
        <taxon>Planctomycetota</taxon>
        <taxon>Planctomycetia</taxon>
        <taxon>Pirellulales</taxon>
        <taxon>Lacipirellulaceae</taxon>
        <taxon>Posidoniimonas</taxon>
    </lineage>
</organism>
<evidence type="ECO:0000259" key="13">
    <source>
        <dbReference type="PROSITE" id="PS50111"/>
    </source>
</evidence>
<feature type="transmembrane region" description="Helical" evidence="12">
    <location>
        <begin position="414"/>
        <end position="436"/>
    </location>
</feature>
<dbReference type="InterPro" id="IPR003660">
    <property type="entry name" value="HAMP_dom"/>
</dbReference>
<feature type="region of interest" description="Disordered" evidence="11">
    <location>
        <begin position="322"/>
        <end position="343"/>
    </location>
</feature>
<accession>A0A5C5YE87</accession>
<evidence type="ECO:0000259" key="14">
    <source>
        <dbReference type="PROSITE" id="PS50192"/>
    </source>
</evidence>
<protein>
    <submittedName>
        <fullName evidence="16">Methyl-accepting chemotaxis protein PctB</fullName>
    </submittedName>
</protein>
<proteinExistence type="inferred from homology"/>
<dbReference type="RefSeq" id="WP_146590371.1">
    <property type="nucleotide sequence ID" value="NZ_SJPO01000011.1"/>
</dbReference>
<dbReference type="Proteomes" id="UP000318478">
    <property type="component" value="Unassembled WGS sequence"/>
</dbReference>
<comment type="caution">
    <text evidence="16">The sequence shown here is derived from an EMBL/GenBank/DDBJ whole genome shotgun (WGS) entry which is preliminary data.</text>
</comment>
<dbReference type="Gene3D" id="1.10.8.500">
    <property type="entry name" value="HAMP domain in histidine kinase"/>
    <property type="match status" value="1"/>
</dbReference>
<comment type="subcellular location">
    <subcellularLocation>
        <location evidence="1">Cell inner membrane</location>
        <topology evidence="1">Multi-pass membrane protein</topology>
    </subcellularLocation>
</comment>
<dbReference type="GO" id="GO:0006935">
    <property type="term" value="P:chemotaxis"/>
    <property type="evidence" value="ECO:0007669"/>
    <property type="project" value="UniProtKB-KW"/>
</dbReference>
<feature type="domain" description="HAMP" evidence="15">
    <location>
        <begin position="437"/>
        <end position="491"/>
    </location>
</feature>
<dbReference type="PROSITE" id="PS50885">
    <property type="entry name" value="HAMP"/>
    <property type="match status" value="1"/>
</dbReference>
<evidence type="ECO:0000256" key="7">
    <source>
        <dbReference type="ARBA" id="ARBA00023136"/>
    </source>
</evidence>
<sequence length="782" mass="83811">MKMRTKLIVGFLVCGLAPLLVAGLAGYWTSTSGMTSVQEHATADMRAKATAFLQSQQALKRVQIEDYFKQIRDQVLTFAENRMVVGAMREFPSRFDSYSEQAGVSEADVPRLREELASYYTDEFGAEYTSQNAGSVASTGEFLAKLDDESIALQHAYIKANSNPLGSKHMLDTAEEESDYGQLHKLVHPVIRDYLDKFGYYDIFLIDNESGDVVYSVFKELDYTTSLVDGPYAQTNFGDAFRKARKLEKGEFVLVDFAQYTPSYEAPASFIAAPVFDGDVRLGVVCFQMPVDRILTIMNYREGLGETGETILVGADNRMRSDSHLEPESHSLTNSFRNPEEGSIRSESVDKALKGEAGVEVVNDYRGEEAIVAYGPVDLLGIEWALLAKMDTNEAFAAVREMEETANAATSTMLWVNLLITGVAIAAVLGVAYLFVRSLVTPIQQMVDTARDIAEGEADLTKRINLKSSDELGELGHWFDVFIARVQDIIGQVAGNSRTLAGAAEQLGATSKSLASGAESTTIQSATVASAAEEMASNMKHVATASEQMSTNIRSVAASTDQMTATINEIAQNAEQSAKVADQAARLAEISNEKVGGLGEAADEIGKVIEVIQDIAEQTNLLALNATIEAARAGEAGKGFAVVATEVKELAKQTAMATEEIRGRIEGIQASTGEAVDAIREITGVINSVNEVARTIASAVEEQSITTKDIAATVATTASSADSVSQGVNESAAASEEITRSIAGVDSGAKQTSDAASETRQAGGSVAQLATELQSLVSQFRI</sequence>
<evidence type="ECO:0000256" key="3">
    <source>
        <dbReference type="ARBA" id="ARBA00022500"/>
    </source>
</evidence>
<evidence type="ECO:0000313" key="16">
    <source>
        <dbReference type="EMBL" id="TWT72781.1"/>
    </source>
</evidence>
<evidence type="ECO:0000256" key="11">
    <source>
        <dbReference type="SAM" id="MobiDB-lite"/>
    </source>
</evidence>
<dbReference type="InterPro" id="IPR004089">
    <property type="entry name" value="MCPsignal_dom"/>
</dbReference>
<dbReference type="Gene3D" id="3.30.450.20">
    <property type="entry name" value="PAS domain"/>
    <property type="match status" value="1"/>
</dbReference>
<dbReference type="OrthoDB" id="221239at2"/>
<evidence type="ECO:0000256" key="5">
    <source>
        <dbReference type="ARBA" id="ARBA00022692"/>
    </source>
</evidence>
<dbReference type="EMBL" id="SJPO01000011">
    <property type="protein sequence ID" value="TWT72781.1"/>
    <property type="molecule type" value="Genomic_DNA"/>
</dbReference>
<evidence type="ECO:0000256" key="4">
    <source>
        <dbReference type="ARBA" id="ARBA00022519"/>
    </source>
</evidence>
<evidence type="ECO:0000259" key="15">
    <source>
        <dbReference type="PROSITE" id="PS50885"/>
    </source>
</evidence>
<dbReference type="CDD" id="cd11386">
    <property type="entry name" value="MCP_signal"/>
    <property type="match status" value="1"/>
</dbReference>
<dbReference type="CDD" id="cd06225">
    <property type="entry name" value="HAMP"/>
    <property type="match status" value="1"/>
</dbReference>
<reference evidence="16 17" key="1">
    <citation type="submission" date="2019-02" db="EMBL/GenBank/DDBJ databases">
        <title>Deep-cultivation of Planctomycetes and their phenomic and genomic characterization uncovers novel biology.</title>
        <authorList>
            <person name="Wiegand S."/>
            <person name="Jogler M."/>
            <person name="Boedeker C."/>
            <person name="Pinto D."/>
            <person name="Vollmers J."/>
            <person name="Rivas-Marin E."/>
            <person name="Kohn T."/>
            <person name="Peeters S.H."/>
            <person name="Heuer A."/>
            <person name="Rast P."/>
            <person name="Oberbeckmann S."/>
            <person name="Bunk B."/>
            <person name="Jeske O."/>
            <person name="Meyerdierks A."/>
            <person name="Storesund J.E."/>
            <person name="Kallscheuer N."/>
            <person name="Luecker S."/>
            <person name="Lage O.M."/>
            <person name="Pohl T."/>
            <person name="Merkel B.J."/>
            <person name="Hornburger P."/>
            <person name="Mueller R.-W."/>
            <person name="Bruemmer F."/>
            <person name="Labrenz M."/>
            <person name="Spormann A.M."/>
            <person name="Op Den Camp H."/>
            <person name="Overmann J."/>
            <person name="Amann R."/>
            <person name="Jetten M.S.M."/>
            <person name="Mascher T."/>
            <person name="Medema M.H."/>
            <person name="Devos D.P."/>
            <person name="Kaster A.-K."/>
            <person name="Ovreas L."/>
            <person name="Rohde M."/>
            <person name="Galperin M.Y."/>
            <person name="Jogler C."/>
        </authorList>
    </citation>
    <scope>NUCLEOTIDE SEQUENCE [LARGE SCALE GENOMIC DNA]</scope>
    <source>
        <strain evidence="16 17">Pla123a</strain>
    </source>
</reference>
<dbReference type="Pfam" id="PF00015">
    <property type="entry name" value="MCPsignal"/>
    <property type="match status" value="1"/>
</dbReference>
<evidence type="ECO:0000256" key="6">
    <source>
        <dbReference type="ARBA" id="ARBA00022989"/>
    </source>
</evidence>
<dbReference type="PROSITE" id="PS50192">
    <property type="entry name" value="T_SNARE"/>
    <property type="match status" value="1"/>
</dbReference>
<keyword evidence="8 10" id="KW-0807">Transducer</keyword>
<keyword evidence="7 12" id="KW-0472">Membrane</keyword>
<dbReference type="SMART" id="SM00304">
    <property type="entry name" value="HAMP"/>
    <property type="match status" value="2"/>
</dbReference>
<keyword evidence="17" id="KW-1185">Reference proteome</keyword>
<evidence type="ECO:0000256" key="2">
    <source>
        <dbReference type="ARBA" id="ARBA00022475"/>
    </source>
</evidence>
<dbReference type="SUPFAM" id="SSF58104">
    <property type="entry name" value="Methyl-accepting chemotaxis protein (MCP) signaling domain"/>
    <property type="match status" value="1"/>
</dbReference>
<evidence type="ECO:0000256" key="8">
    <source>
        <dbReference type="ARBA" id="ARBA00023224"/>
    </source>
</evidence>
<gene>
    <name evidence="16" type="primary">pctB</name>
    <name evidence="16" type="ORF">Pla123a_40800</name>
</gene>
<comment type="similarity">
    <text evidence="9">Belongs to the methyl-accepting chemotaxis (MCP) protein family.</text>
</comment>
<dbReference type="Pfam" id="PF00672">
    <property type="entry name" value="HAMP"/>
    <property type="match status" value="1"/>
</dbReference>
<dbReference type="PANTHER" id="PTHR32089">
    <property type="entry name" value="METHYL-ACCEPTING CHEMOTAXIS PROTEIN MCPB"/>
    <property type="match status" value="1"/>
</dbReference>
<dbReference type="PANTHER" id="PTHR32089:SF112">
    <property type="entry name" value="LYSOZYME-LIKE PROTEIN-RELATED"/>
    <property type="match status" value="1"/>
</dbReference>
<dbReference type="Pfam" id="PF02743">
    <property type="entry name" value="dCache_1"/>
    <property type="match status" value="1"/>
</dbReference>
<feature type="domain" description="Methyl-accepting transducer" evidence="13">
    <location>
        <begin position="524"/>
        <end position="746"/>
    </location>
</feature>
<dbReference type="Gene3D" id="1.10.287.950">
    <property type="entry name" value="Methyl-accepting chemotaxis protein"/>
    <property type="match status" value="1"/>
</dbReference>
<keyword evidence="3" id="KW-0145">Chemotaxis</keyword>
<name>A0A5C5YE87_9BACT</name>